<evidence type="ECO:0000313" key="7">
    <source>
        <dbReference type="Proteomes" id="UP001365405"/>
    </source>
</evidence>
<dbReference type="Gene3D" id="3.40.50.1220">
    <property type="entry name" value="TPP-binding domain"/>
    <property type="match status" value="1"/>
</dbReference>
<feature type="binding site" evidence="4">
    <location>
        <position position="154"/>
    </location>
    <ligand>
        <name>Zn(2+)</name>
        <dbReference type="ChEBI" id="CHEBI:29105"/>
    </ligand>
</feature>
<feature type="binding site" evidence="3">
    <location>
        <begin position="105"/>
        <end position="108"/>
    </location>
    <ligand>
        <name>NAD(+)</name>
        <dbReference type="ChEBI" id="CHEBI:57540"/>
    </ligand>
</feature>
<dbReference type="EMBL" id="JBBUTH010000005">
    <property type="protein sequence ID" value="MEK8050824.1"/>
    <property type="molecule type" value="Genomic_DNA"/>
</dbReference>
<evidence type="ECO:0000256" key="3">
    <source>
        <dbReference type="HAMAP-Rule" id="MF_01121"/>
    </source>
</evidence>
<dbReference type="RefSeq" id="WP_341410516.1">
    <property type="nucleotide sequence ID" value="NZ_JBBUTH010000005.1"/>
</dbReference>
<comment type="catalytic activity">
    <reaction evidence="3">
        <text>N(6)-acetyl-L-lysyl-[protein] + NAD(+) + H2O = 2''-O-acetyl-ADP-D-ribose + nicotinamide + L-lysyl-[protein]</text>
        <dbReference type="Rhea" id="RHEA:43636"/>
        <dbReference type="Rhea" id="RHEA-COMP:9752"/>
        <dbReference type="Rhea" id="RHEA-COMP:10731"/>
        <dbReference type="ChEBI" id="CHEBI:15377"/>
        <dbReference type="ChEBI" id="CHEBI:17154"/>
        <dbReference type="ChEBI" id="CHEBI:29969"/>
        <dbReference type="ChEBI" id="CHEBI:57540"/>
        <dbReference type="ChEBI" id="CHEBI:61930"/>
        <dbReference type="ChEBI" id="CHEBI:83767"/>
        <dbReference type="EC" id="2.3.1.286"/>
    </reaction>
</comment>
<feature type="binding site" evidence="3">
    <location>
        <begin position="194"/>
        <end position="196"/>
    </location>
    <ligand>
        <name>NAD(+)</name>
        <dbReference type="ChEBI" id="CHEBI:57540"/>
    </ligand>
</feature>
<dbReference type="Pfam" id="PF02146">
    <property type="entry name" value="SIR2"/>
    <property type="match status" value="1"/>
</dbReference>
<dbReference type="NCBIfam" id="NF001753">
    <property type="entry name" value="PRK00481.1-3"/>
    <property type="match status" value="1"/>
</dbReference>
<sequence>MAHAEALATLRERLAAAPRWCVLSGAGMSAESGIATFRDAMSGLWSRFDPMQLASEAGFRADPARVWDWYAERRAGVRAAQPNAGHRALGAYAQRHPGRLTVITQNVDDLHQRAGNTDALRLHGDVLGERWLDRCRRDPGCHPDWALAGSPPHCERCGNLVRPDVVWFGEPLPLAVFDAAQRAVDAAAVLLVVGTSGAVWPAAGLVARAHRAGAWVAILNPEASEVDDEADQCLRGTAATLLPALLDGL</sequence>
<reference evidence="6 7" key="1">
    <citation type="submission" date="2024-04" db="EMBL/GenBank/DDBJ databases">
        <title>Novel species of the genus Ideonella isolated from streams.</title>
        <authorList>
            <person name="Lu H."/>
        </authorList>
    </citation>
    <scope>NUCLEOTIDE SEQUENCE [LARGE SCALE GENOMIC DNA]</scope>
    <source>
        <strain evidence="6 7">DXS22W</strain>
    </source>
</reference>
<dbReference type="InterPro" id="IPR026590">
    <property type="entry name" value="Ssirtuin_cat_dom"/>
</dbReference>
<proteinExistence type="inferred from homology"/>
<dbReference type="InterPro" id="IPR003000">
    <property type="entry name" value="Sirtuin"/>
</dbReference>
<dbReference type="Proteomes" id="UP001365405">
    <property type="component" value="Unassembled WGS sequence"/>
</dbReference>
<feature type="binding site" evidence="3 4">
    <location>
        <position position="157"/>
    </location>
    <ligand>
        <name>Zn(2+)</name>
        <dbReference type="ChEBI" id="CHEBI:29105"/>
    </ligand>
</feature>
<dbReference type="PANTHER" id="PTHR11085">
    <property type="entry name" value="NAD-DEPENDENT PROTEIN DEACYLASE SIRTUIN-5, MITOCHONDRIAL-RELATED"/>
    <property type="match status" value="1"/>
</dbReference>
<keyword evidence="3" id="KW-0963">Cytoplasm</keyword>
<evidence type="ECO:0000313" key="6">
    <source>
        <dbReference type="EMBL" id="MEK8050824.1"/>
    </source>
</evidence>
<dbReference type="EC" id="2.3.1.286" evidence="3"/>
<evidence type="ECO:0000256" key="2">
    <source>
        <dbReference type="ARBA" id="ARBA00023027"/>
    </source>
</evidence>
<dbReference type="InterPro" id="IPR027546">
    <property type="entry name" value="Sirtuin_class_III"/>
</dbReference>
<protein>
    <recommendedName>
        <fullName evidence="3">NAD-dependent protein deacylase</fullName>
        <ecNumber evidence="3">2.3.1.286</ecNumber>
    </recommendedName>
    <alternativeName>
        <fullName evidence="3">Regulatory protein SIR2 homolog</fullName>
    </alternativeName>
</protein>
<feature type="binding site" evidence="3">
    <location>
        <begin position="220"/>
        <end position="222"/>
    </location>
    <ligand>
        <name>NAD(+)</name>
        <dbReference type="ChEBI" id="CHEBI:57540"/>
    </ligand>
</feature>
<feature type="binding site" evidence="3">
    <location>
        <position position="238"/>
    </location>
    <ligand>
        <name>NAD(+)</name>
        <dbReference type="ChEBI" id="CHEBI:57540"/>
    </ligand>
</feature>
<accession>A0ABU9CJD4</accession>
<keyword evidence="4" id="KW-0862">Zinc</keyword>
<name>A0ABU9CJD4_9BURK</name>
<comment type="catalytic activity">
    <reaction evidence="3">
        <text>N(6)-succinyl-L-lysyl-[protein] + NAD(+) + H2O = 2''-O-succinyl-ADP-D-ribose + nicotinamide + L-lysyl-[protein]</text>
        <dbReference type="Rhea" id="RHEA:47668"/>
        <dbReference type="Rhea" id="RHEA-COMP:9752"/>
        <dbReference type="Rhea" id="RHEA-COMP:11877"/>
        <dbReference type="ChEBI" id="CHEBI:15377"/>
        <dbReference type="ChEBI" id="CHEBI:17154"/>
        <dbReference type="ChEBI" id="CHEBI:29969"/>
        <dbReference type="ChEBI" id="CHEBI:57540"/>
        <dbReference type="ChEBI" id="CHEBI:87830"/>
        <dbReference type="ChEBI" id="CHEBI:87832"/>
    </reaction>
</comment>
<feature type="binding site" evidence="4">
    <location>
        <position position="135"/>
    </location>
    <ligand>
        <name>Zn(2+)</name>
        <dbReference type="ChEBI" id="CHEBI:29105"/>
    </ligand>
</feature>
<gene>
    <name evidence="3" type="primary">cobB</name>
    <name evidence="6" type="ORF">AACH10_11310</name>
</gene>
<dbReference type="GO" id="GO:0034979">
    <property type="term" value="F:NAD-dependent protein lysine deacetylase activity"/>
    <property type="evidence" value="ECO:0007669"/>
    <property type="project" value="UniProtKB-EC"/>
</dbReference>
<dbReference type="PROSITE" id="PS50305">
    <property type="entry name" value="SIRTUIN"/>
    <property type="match status" value="1"/>
</dbReference>
<dbReference type="SUPFAM" id="SSF52467">
    <property type="entry name" value="DHS-like NAD/FAD-binding domain"/>
    <property type="match status" value="1"/>
</dbReference>
<organism evidence="6 7">
    <name type="scientific">Pseudaquabacterium inlustre</name>
    <dbReference type="NCBI Taxonomy" id="2984192"/>
    <lineage>
        <taxon>Bacteria</taxon>
        <taxon>Pseudomonadati</taxon>
        <taxon>Pseudomonadota</taxon>
        <taxon>Betaproteobacteria</taxon>
        <taxon>Burkholderiales</taxon>
        <taxon>Sphaerotilaceae</taxon>
        <taxon>Pseudaquabacterium</taxon>
    </lineage>
</organism>
<comment type="caution">
    <text evidence="6">The sequence shown here is derived from an EMBL/GenBank/DDBJ whole genome shotgun (WGS) entry which is preliminary data.</text>
</comment>
<feature type="domain" description="Deacetylase sirtuin-type" evidence="5">
    <location>
        <begin position="1"/>
        <end position="249"/>
    </location>
</feature>
<evidence type="ECO:0000256" key="4">
    <source>
        <dbReference type="PROSITE-ProRule" id="PRU00236"/>
    </source>
</evidence>
<dbReference type="InterPro" id="IPR029035">
    <property type="entry name" value="DHS-like_NAD/FAD-binding_dom"/>
</dbReference>
<keyword evidence="2 3" id="KW-0520">NAD</keyword>
<keyword evidence="1 6" id="KW-0808">Transferase</keyword>
<dbReference type="HAMAP" id="MF_01121">
    <property type="entry name" value="Sirtuin_ClassIII"/>
    <property type="match status" value="1"/>
</dbReference>
<keyword evidence="6" id="KW-0012">Acyltransferase</keyword>
<comment type="domain">
    <text evidence="3">2 residues (Tyr-70 and Arg-73) present in a large hydrophobic pocket are probably involved in substrate specificity. They are important for desuccinylation activity, but dispensable for deacetylation activity.</text>
</comment>
<keyword evidence="4" id="KW-0479">Metal-binding</keyword>
<keyword evidence="7" id="KW-1185">Reference proteome</keyword>
<feature type="binding site" evidence="3">
    <location>
        <position position="73"/>
    </location>
    <ligand>
        <name>substrate</name>
    </ligand>
</feature>
<comment type="subcellular location">
    <subcellularLocation>
        <location evidence="3">Cytoplasm</location>
    </subcellularLocation>
</comment>
<dbReference type="InterPro" id="IPR050134">
    <property type="entry name" value="NAD-dep_sirtuin_deacylases"/>
</dbReference>
<feature type="active site" description="Proton acceptor" evidence="3 4">
    <location>
        <position position="123"/>
    </location>
</feature>
<evidence type="ECO:0000259" key="5">
    <source>
        <dbReference type="PROSITE" id="PS50305"/>
    </source>
</evidence>
<feature type="binding site" evidence="3">
    <location>
        <position position="70"/>
    </location>
    <ligand>
        <name>substrate</name>
    </ligand>
</feature>
<comment type="caution">
    <text evidence="3">Lacks conserved residue(s) required for the propagation of feature annotation.</text>
</comment>
<comment type="similarity">
    <text evidence="3">Belongs to the sirtuin family. Class III subfamily.</text>
</comment>
<evidence type="ECO:0000256" key="1">
    <source>
        <dbReference type="ARBA" id="ARBA00022679"/>
    </source>
</evidence>
<feature type="binding site" evidence="3 4">
    <location>
        <position position="141"/>
    </location>
    <ligand>
        <name>Zn(2+)</name>
        <dbReference type="ChEBI" id="CHEBI:29105"/>
    </ligand>
</feature>
<dbReference type="PANTHER" id="PTHR11085:SF4">
    <property type="entry name" value="NAD-DEPENDENT PROTEIN DEACYLASE"/>
    <property type="match status" value="1"/>
</dbReference>
<dbReference type="InterPro" id="IPR026591">
    <property type="entry name" value="Sirtuin_cat_small_dom_sf"/>
</dbReference>
<comment type="function">
    <text evidence="3">NAD-dependent lysine deacetylase and desuccinylase that specifically removes acetyl and succinyl groups on target proteins. Modulates the activities of several proteins which are inactive in their acylated form.</text>
</comment>
<dbReference type="Gene3D" id="3.30.1600.10">
    <property type="entry name" value="SIR2/SIRT2 'Small Domain"/>
    <property type="match status" value="1"/>
</dbReference>